<keyword evidence="3 5" id="KW-0520">NAD</keyword>
<dbReference type="Pfam" id="PF01885">
    <property type="entry name" value="PTS_2-RNA"/>
    <property type="match status" value="1"/>
</dbReference>
<comment type="similarity">
    <text evidence="1 5">Belongs to the KptA/TPT1 family.</text>
</comment>
<comment type="function">
    <text evidence="4 5">Removes the 2'-phosphate from RNA via an intermediate in which the phosphate is ADP-ribosylated by NAD followed by a presumed transesterification to release the RNA and generate ADP-ribose 1''-2''-cyclic phosphate (APPR&gt;P). May function as an ADP-ribosylase.</text>
</comment>
<dbReference type="Gene3D" id="1.10.10.970">
    <property type="entry name" value="RNA 2'-phosphotransferase, Tpt1/KptA family, N-terminal domain"/>
    <property type="match status" value="1"/>
</dbReference>
<reference evidence="6" key="1">
    <citation type="submission" date="2020-02" db="EMBL/GenBank/DDBJ databases">
        <authorList>
            <person name="Meier V. D."/>
        </authorList>
    </citation>
    <scope>NUCLEOTIDE SEQUENCE</scope>
    <source>
        <strain evidence="6">AVDCRST_MAG13</strain>
    </source>
</reference>
<dbReference type="SUPFAM" id="SSF56399">
    <property type="entry name" value="ADP-ribosylation"/>
    <property type="match status" value="1"/>
</dbReference>
<dbReference type="GO" id="GO:0000215">
    <property type="term" value="F:tRNA 2'-phosphotransferase activity"/>
    <property type="evidence" value="ECO:0007669"/>
    <property type="project" value="TreeGrafter"/>
</dbReference>
<organism evidence="6">
    <name type="scientific">uncultured Solirubrobacteraceae bacterium</name>
    <dbReference type="NCBI Taxonomy" id="1162706"/>
    <lineage>
        <taxon>Bacteria</taxon>
        <taxon>Bacillati</taxon>
        <taxon>Actinomycetota</taxon>
        <taxon>Thermoleophilia</taxon>
        <taxon>Solirubrobacterales</taxon>
        <taxon>Solirubrobacteraceae</taxon>
        <taxon>environmental samples</taxon>
    </lineage>
</organism>
<evidence type="ECO:0000256" key="2">
    <source>
        <dbReference type="ARBA" id="ARBA00022679"/>
    </source>
</evidence>
<proteinExistence type="inferred from homology"/>
<dbReference type="InterPro" id="IPR002745">
    <property type="entry name" value="Ptrans_KptA/Tpt1"/>
</dbReference>
<dbReference type="GO" id="GO:0003950">
    <property type="term" value="F:NAD+ poly-ADP-ribosyltransferase activity"/>
    <property type="evidence" value="ECO:0007669"/>
    <property type="project" value="InterPro"/>
</dbReference>
<sequence>MDPRRVVKVSKYLSRHLRHDPGRLGLELQPGGWVAVDELLAACAERGMALSRADLEEVVARNDKRRFAFDAAGTRIRASQGHSVPVDLGLEPVPPPERLFHGTSEGRVAAILRDGLRPMGRRHVHLSPDAGTARRVGARHGRPVVLEVAAGDLAAAGHPFLRSDNGVWLTDAVPPGALWIAPAPG</sequence>
<evidence type="ECO:0000256" key="5">
    <source>
        <dbReference type="HAMAP-Rule" id="MF_00299"/>
    </source>
</evidence>
<dbReference type="PANTHER" id="PTHR12684">
    <property type="entry name" value="PUTATIVE PHOSPHOTRANSFERASE"/>
    <property type="match status" value="1"/>
</dbReference>
<evidence type="ECO:0000256" key="3">
    <source>
        <dbReference type="ARBA" id="ARBA00023027"/>
    </source>
</evidence>
<evidence type="ECO:0000256" key="4">
    <source>
        <dbReference type="ARBA" id="ARBA00025212"/>
    </source>
</evidence>
<accession>A0A6J4RER0</accession>
<dbReference type="AlphaFoldDB" id="A0A6J4RER0"/>
<gene>
    <name evidence="5" type="primary">kptA</name>
    <name evidence="6" type="ORF">AVDCRST_MAG13-454</name>
</gene>
<evidence type="ECO:0000313" key="6">
    <source>
        <dbReference type="EMBL" id="CAA9470751.1"/>
    </source>
</evidence>
<dbReference type="EC" id="2.7.1.-" evidence="5"/>
<dbReference type="InterPro" id="IPR042081">
    <property type="entry name" value="RNA_2'-PTrans_C"/>
</dbReference>
<dbReference type="InterPro" id="IPR042080">
    <property type="entry name" value="RNA_2'-PTrans_N"/>
</dbReference>
<dbReference type="GO" id="GO:0006388">
    <property type="term" value="P:tRNA splicing, via endonucleolytic cleavage and ligation"/>
    <property type="evidence" value="ECO:0007669"/>
    <property type="project" value="UniProtKB-UniRule"/>
</dbReference>
<dbReference type="HAMAP" id="MF_00299">
    <property type="entry name" value="KptA"/>
    <property type="match status" value="1"/>
</dbReference>
<dbReference type="PANTHER" id="PTHR12684:SF2">
    <property type="entry name" value="TRNA 2'-PHOSPHOTRANSFERASE 1"/>
    <property type="match status" value="1"/>
</dbReference>
<name>A0A6J4RER0_9ACTN</name>
<protein>
    <recommendedName>
        <fullName evidence="5">Probable RNA 2'-phosphotransferase</fullName>
        <ecNumber evidence="5">2.7.1.-</ecNumber>
    </recommendedName>
</protein>
<dbReference type="Gene3D" id="3.20.170.30">
    <property type="match status" value="1"/>
</dbReference>
<dbReference type="NCBIfam" id="NF002014">
    <property type="entry name" value="PRK00819.1-4"/>
    <property type="match status" value="1"/>
</dbReference>
<dbReference type="EMBL" id="CADCVO010000068">
    <property type="protein sequence ID" value="CAA9470751.1"/>
    <property type="molecule type" value="Genomic_DNA"/>
</dbReference>
<evidence type="ECO:0000256" key="1">
    <source>
        <dbReference type="ARBA" id="ARBA00009836"/>
    </source>
</evidence>
<keyword evidence="2 5" id="KW-0808">Transferase</keyword>
<dbReference type="InterPro" id="IPR022928">
    <property type="entry name" value="RNA_2'-PTrans_KptA"/>
</dbReference>